<dbReference type="Pfam" id="PF13649">
    <property type="entry name" value="Methyltransf_25"/>
    <property type="match status" value="1"/>
</dbReference>
<dbReference type="CDD" id="cd02440">
    <property type="entry name" value="AdoMet_MTases"/>
    <property type="match status" value="1"/>
</dbReference>
<reference evidence="3 4" key="1">
    <citation type="submission" date="2019-11" db="EMBL/GenBank/DDBJ databases">
        <title>Pedobacter sp. HMF7056 Genome sequencing and assembly.</title>
        <authorList>
            <person name="Kang H."/>
            <person name="Kim H."/>
            <person name="Joh K."/>
        </authorList>
    </citation>
    <scope>NUCLEOTIDE SEQUENCE [LARGE SCALE GENOMIC DNA]</scope>
    <source>
        <strain evidence="3 4">HMF7056</strain>
    </source>
</reference>
<evidence type="ECO:0000259" key="2">
    <source>
        <dbReference type="Pfam" id="PF13649"/>
    </source>
</evidence>
<accession>A0A7K1Y2I7</accession>
<dbReference type="GO" id="GO:0008168">
    <property type="term" value="F:methyltransferase activity"/>
    <property type="evidence" value="ECO:0007669"/>
    <property type="project" value="UniProtKB-KW"/>
</dbReference>
<dbReference type="AlphaFoldDB" id="A0A7K1Y2I7"/>
<name>A0A7K1Y2I7_9SPHI</name>
<feature type="domain" description="Methyltransferase" evidence="2">
    <location>
        <begin position="44"/>
        <end position="134"/>
    </location>
</feature>
<protein>
    <submittedName>
        <fullName evidence="3">Methyltransferase domain-containing protein</fullName>
    </submittedName>
</protein>
<dbReference type="InterPro" id="IPR041698">
    <property type="entry name" value="Methyltransf_25"/>
</dbReference>
<gene>
    <name evidence="3" type="ORF">GS398_18100</name>
</gene>
<evidence type="ECO:0000256" key="1">
    <source>
        <dbReference type="ARBA" id="ARBA00022679"/>
    </source>
</evidence>
<evidence type="ECO:0000313" key="3">
    <source>
        <dbReference type="EMBL" id="MXV17217.1"/>
    </source>
</evidence>
<comment type="caution">
    <text evidence="3">The sequence shown here is derived from an EMBL/GenBank/DDBJ whole genome shotgun (WGS) entry which is preliminary data.</text>
</comment>
<sequence>MHGKNVAEAYDVIAEWFSENRSKCLMEQPYLDLVIAATGGNGTVLDLGCGTGEPMMAYLFQQGISATGVDASQRMLEIAASKFPAAEFICQDMRNLSLNRKFGAVIAWHSFFHLSQEDQPGMFRIVKKHLAPNGIFLFTSGNEAGEVWAVNGGEHIFHASLDAGKYRELLTENGYELLLHVTDDPFCGGATVWMAKLKL</sequence>
<keyword evidence="4" id="KW-1185">Reference proteome</keyword>
<evidence type="ECO:0000313" key="4">
    <source>
        <dbReference type="Proteomes" id="UP000451233"/>
    </source>
</evidence>
<dbReference type="Gene3D" id="3.40.50.150">
    <property type="entry name" value="Vaccinia Virus protein VP39"/>
    <property type="match status" value="1"/>
</dbReference>
<dbReference type="GO" id="GO:0032259">
    <property type="term" value="P:methylation"/>
    <property type="evidence" value="ECO:0007669"/>
    <property type="project" value="UniProtKB-KW"/>
</dbReference>
<dbReference type="SUPFAM" id="SSF53335">
    <property type="entry name" value="S-adenosyl-L-methionine-dependent methyltransferases"/>
    <property type="match status" value="1"/>
</dbReference>
<dbReference type="Proteomes" id="UP000451233">
    <property type="component" value="Unassembled WGS sequence"/>
</dbReference>
<dbReference type="EMBL" id="WVHS01000004">
    <property type="protein sequence ID" value="MXV17217.1"/>
    <property type="molecule type" value="Genomic_DNA"/>
</dbReference>
<keyword evidence="1 3" id="KW-0808">Transferase</keyword>
<proteinExistence type="predicted"/>
<dbReference type="RefSeq" id="WP_160908213.1">
    <property type="nucleotide sequence ID" value="NZ_WVHS01000004.1"/>
</dbReference>
<dbReference type="PANTHER" id="PTHR43861">
    <property type="entry name" value="TRANS-ACONITATE 2-METHYLTRANSFERASE-RELATED"/>
    <property type="match status" value="1"/>
</dbReference>
<organism evidence="3 4">
    <name type="scientific">Hufsiella ginkgonis</name>
    <dbReference type="NCBI Taxonomy" id="2695274"/>
    <lineage>
        <taxon>Bacteria</taxon>
        <taxon>Pseudomonadati</taxon>
        <taxon>Bacteroidota</taxon>
        <taxon>Sphingobacteriia</taxon>
        <taxon>Sphingobacteriales</taxon>
        <taxon>Sphingobacteriaceae</taxon>
        <taxon>Hufsiella</taxon>
    </lineage>
</organism>
<keyword evidence="3" id="KW-0489">Methyltransferase</keyword>
<dbReference type="InterPro" id="IPR029063">
    <property type="entry name" value="SAM-dependent_MTases_sf"/>
</dbReference>